<evidence type="ECO:0000313" key="2">
    <source>
        <dbReference type="EMBL" id="MFA4805428.1"/>
    </source>
</evidence>
<feature type="transmembrane region" description="Helical" evidence="1">
    <location>
        <begin position="92"/>
        <end position="112"/>
    </location>
</feature>
<accession>A0ABV4T8Y0</accession>
<keyword evidence="1" id="KW-1133">Transmembrane helix</keyword>
<feature type="transmembrane region" description="Helical" evidence="1">
    <location>
        <begin position="7"/>
        <end position="26"/>
    </location>
</feature>
<dbReference type="RefSeq" id="WP_372825025.1">
    <property type="nucleotide sequence ID" value="NZ_JARRIF010000002.1"/>
</dbReference>
<name>A0ABV4T8Y0_9EURY</name>
<keyword evidence="1" id="KW-0812">Transmembrane</keyword>
<keyword evidence="3" id="KW-1185">Reference proteome</keyword>
<dbReference type="EMBL" id="JARRIG010000009">
    <property type="protein sequence ID" value="MFA4805428.1"/>
    <property type="molecule type" value="Genomic_DNA"/>
</dbReference>
<sequence>MNVNVRAFVIIMLIGLMFQLQLPHVAAYGSEDDEEGIIGKITNAIGDFFRSIIDGIKDFFGTIVDAIKWPFTQVKYMFINVYNWMWDHLGPLGVVGFVAIAGLTAWVAIFWFRQNLQQVKNW</sequence>
<gene>
    <name evidence="2" type="ORF">P8X34_11890</name>
</gene>
<evidence type="ECO:0000256" key="1">
    <source>
        <dbReference type="SAM" id="Phobius"/>
    </source>
</evidence>
<organism evidence="2 3">
    <name type="scientific">Pyrococcus kukulkanii</name>
    <dbReference type="NCBI Taxonomy" id="1609559"/>
    <lineage>
        <taxon>Archaea</taxon>
        <taxon>Methanobacteriati</taxon>
        <taxon>Methanobacteriota</taxon>
        <taxon>Thermococci</taxon>
        <taxon>Thermococcales</taxon>
        <taxon>Thermococcaceae</taxon>
        <taxon>Pyrococcus</taxon>
    </lineage>
</organism>
<keyword evidence="1" id="KW-0472">Membrane</keyword>
<reference evidence="2 3" key="1">
    <citation type="submission" date="2023-03" db="EMBL/GenBank/DDBJ databases">
        <title>Speciation in Pyrococcus: adaptation to high temperature as a mechanism.</title>
        <authorList>
            <person name="Gu J."/>
        </authorList>
    </citation>
    <scope>NUCLEOTIDE SEQUENCE [LARGE SCALE GENOMIC DNA]</scope>
    <source>
        <strain evidence="2 3">LMOA34</strain>
    </source>
</reference>
<evidence type="ECO:0000313" key="3">
    <source>
        <dbReference type="Proteomes" id="UP001571980"/>
    </source>
</evidence>
<proteinExistence type="predicted"/>
<dbReference type="Proteomes" id="UP001571980">
    <property type="component" value="Unassembled WGS sequence"/>
</dbReference>
<protein>
    <submittedName>
        <fullName evidence="2">Uncharacterized protein</fullName>
    </submittedName>
</protein>
<comment type="caution">
    <text evidence="2">The sequence shown here is derived from an EMBL/GenBank/DDBJ whole genome shotgun (WGS) entry which is preliminary data.</text>
</comment>